<dbReference type="Proteomes" id="UP000176893">
    <property type="component" value="Unassembled WGS sequence"/>
</dbReference>
<name>A0A1F8EDJ8_9BACT</name>
<feature type="transmembrane region" description="Helical" evidence="1">
    <location>
        <begin position="75"/>
        <end position="100"/>
    </location>
</feature>
<keyword evidence="1" id="KW-1133">Transmembrane helix</keyword>
<organism evidence="2 3">
    <name type="scientific">Candidatus Yanofskybacteria bacterium RIFCSPHIGHO2_01_FULL_41_26</name>
    <dbReference type="NCBI Taxonomy" id="1802661"/>
    <lineage>
        <taxon>Bacteria</taxon>
        <taxon>Candidatus Yanofskyibacteriota</taxon>
    </lineage>
</organism>
<feature type="transmembrane region" description="Helical" evidence="1">
    <location>
        <begin position="6"/>
        <end position="26"/>
    </location>
</feature>
<dbReference type="EMBL" id="MGJB01000011">
    <property type="protein sequence ID" value="OGM98667.1"/>
    <property type="molecule type" value="Genomic_DNA"/>
</dbReference>
<protein>
    <submittedName>
        <fullName evidence="2">Uncharacterized protein</fullName>
    </submittedName>
</protein>
<proteinExistence type="predicted"/>
<dbReference type="AlphaFoldDB" id="A0A1F8EDJ8"/>
<feature type="transmembrane region" description="Helical" evidence="1">
    <location>
        <begin position="38"/>
        <end position="60"/>
    </location>
</feature>
<gene>
    <name evidence="2" type="ORF">A2649_00700</name>
</gene>
<keyword evidence="1" id="KW-0472">Membrane</keyword>
<sequence>MNKLKLKLIVWHGAVLVLSWEFWRYLSYLFNNSSKPDFEPVGVINFIVLSSVLALGLMLFRRKWHALSFGATHGLFYLVYFGFNAINLLGVAILAGLLFLSRLSINSELNERFKINSKTILRRGLMSVVLGIFVLISFAAYQSPLAKEIESSKKLPSGTEVFIRDIVANTIGSRVDTVNEAEKQNIISQITNETFGEINTFLKPYFQYAPPLLAFGLFLILWGLSWIFIWLSVLLGMLIFWVLKKTDVIKIEERDIKAEVLII</sequence>
<feature type="transmembrane region" description="Helical" evidence="1">
    <location>
        <begin position="212"/>
        <end position="243"/>
    </location>
</feature>
<evidence type="ECO:0000313" key="3">
    <source>
        <dbReference type="Proteomes" id="UP000176893"/>
    </source>
</evidence>
<accession>A0A1F8EDJ8</accession>
<comment type="caution">
    <text evidence="2">The sequence shown here is derived from an EMBL/GenBank/DDBJ whole genome shotgun (WGS) entry which is preliminary data.</text>
</comment>
<evidence type="ECO:0000256" key="1">
    <source>
        <dbReference type="SAM" id="Phobius"/>
    </source>
</evidence>
<reference evidence="2 3" key="1">
    <citation type="journal article" date="2016" name="Nat. Commun.">
        <title>Thousands of microbial genomes shed light on interconnected biogeochemical processes in an aquifer system.</title>
        <authorList>
            <person name="Anantharaman K."/>
            <person name="Brown C.T."/>
            <person name="Hug L.A."/>
            <person name="Sharon I."/>
            <person name="Castelle C.J."/>
            <person name="Probst A.J."/>
            <person name="Thomas B.C."/>
            <person name="Singh A."/>
            <person name="Wilkins M.J."/>
            <person name="Karaoz U."/>
            <person name="Brodie E.L."/>
            <person name="Williams K.H."/>
            <person name="Hubbard S.S."/>
            <person name="Banfield J.F."/>
        </authorList>
    </citation>
    <scope>NUCLEOTIDE SEQUENCE [LARGE SCALE GENOMIC DNA]</scope>
</reference>
<keyword evidence="1" id="KW-0812">Transmembrane</keyword>
<evidence type="ECO:0000313" key="2">
    <source>
        <dbReference type="EMBL" id="OGM98667.1"/>
    </source>
</evidence>
<feature type="transmembrane region" description="Helical" evidence="1">
    <location>
        <begin position="120"/>
        <end position="141"/>
    </location>
</feature>
<dbReference type="STRING" id="1802661.A2649_00700"/>